<organism evidence="2 3">
    <name type="scientific">Tenebrio molitor</name>
    <name type="common">Yellow mealworm beetle</name>
    <dbReference type="NCBI Taxonomy" id="7067"/>
    <lineage>
        <taxon>Eukaryota</taxon>
        <taxon>Metazoa</taxon>
        <taxon>Ecdysozoa</taxon>
        <taxon>Arthropoda</taxon>
        <taxon>Hexapoda</taxon>
        <taxon>Insecta</taxon>
        <taxon>Pterygota</taxon>
        <taxon>Neoptera</taxon>
        <taxon>Endopterygota</taxon>
        <taxon>Coleoptera</taxon>
        <taxon>Polyphaga</taxon>
        <taxon>Cucujiformia</taxon>
        <taxon>Tenebrionidae</taxon>
        <taxon>Tenebrio</taxon>
    </lineage>
</organism>
<protein>
    <submittedName>
        <fullName evidence="2">Uncharacterized protein</fullName>
    </submittedName>
</protein>
<name>A0A8J6HP49_TENMO</name>
<dbReference type="EMBL" id="JABDTM020002990">
    <property type="protein sequence ID" value="KAH0822310.1"/>
    <property type="molecule type" value="Genomic_DNA"/>
</dbReference>
<evidence type="ECO:0000313" key="3">
    <source>
        <dbReference type="Proteomes" id="UP000719412"/>
    </source>
</evidence>
<comment type="caution">
    <text evidence="2">The sequence shown here is derived from an EMBL/GenBank/DDBJ whole genome shotgun (WGS) entry which is preliminary data.</text>
</comment>
<dbReference type="AlphaFoldDB" id="A0A8J6HP49"/>
<gene>
    <name evidence="2" type="ORF">GEV33_000481</name>
</gene>
<reference evidence="2" key="1">
    <citation type="journal article" date="2020" name="J Insects Food Feed">
        <title>The yellow mealworm (Tenebrio molitor) genome: a resource for the emerging insects as food and feed industry.</title>
        <authorList>
            <person name="Eriksson T."/>
            <person name="Andere A."/>
            <person name="Kelstrup H."/>
            <person name="Emery V."/>
            <person name="Picard C."/>
        </authorList>
    </citation>
    <scope>NUCLEOTIDE SEQUENCE</scope>
    <source>
        <strain evidence="2">Stoneville</strain>
        <tissue evidence="2">Whole head</tissue>
    </source>
</reference>
<accession>A0A8J6HP49</accession>
<feature type="region of interest" description="Disordered" evidence="1">
    <location>
        <begin position="31"/>
        <end position="71"/>
    </location>
</feature>
<feature type="compositionally biased region" description="Polar residues" evidence="1">
    <location>
        <begin position="36"/>
        <end position="48"/>
    </location>
</feature>
<evidence type="ECO:0000313" key="2">
    <source>
        <dbReference type="EMBL" id="KAH0822310.1"/>
    </source>
</evidence>
<keyword evidence="3" id="KW-1185">Reference proteome</keyword>
<sequence length="104" mass="11414">MTALAARKFSLFPQGDQQDSLDSLRTLSTLSELSQPSQDSFTLSSHTTSWRHHSVKPGQAGSEPRLRRSSAGDYNLFSETVRSTLEPLSAPLNHATTNLSPNEE</sequence>
<proteinExistence type="predicted"/>
<reference evidence="2" key="2">
    <citation type="submission" date="2021-08" db="EMBL/GenBank/DDBJ databases">
        <authorList>
            <person name="Eriksson T."/>
        </authorList>
    </citation>
    <scope>NUCLEOTIDE SEQUENCE</scope>
    <source>
        <strain evidence="2">Stoneville</strain>
        <tissue evidence="2">Whole head</tissue>
    </source>
</reference>
<evidence type="ECO:0000256" key="1">
    <source>
        <dbReference type="SAM" id="MobiDB-lite"/>
    </source>
</evidence>
<dbReference type="Proteomes" id="UP000719412">
    <property type="component" value="Unassembled WGS sequence"/>
</dbReference>